<evidence type="ECO:0000313" key="7">
    <source>
        <dbReference type="Proteomes" id="UP000239863"/>
    </source>
</evidence>
<comment type="cofactor">
    <cofactor evidence="1">
        <name>[4Fe-4S] cluster</name>
        <dbReference type="ChEBI" id="CHEBI:49883"/>
    </cofactor>
</comment>
<evidence type="ECO:0000313" key="6">
    <source>
        <dbReference type="EMBL" id="PPK48090.1"/>
    </source>
</evidence>
<dbReference type="EMBL" id="PTIS01000010">
    <property type="protein sequence ID" value="PPK48090.1"/>
    <property type="molecule type" value="Genomic_DNA"/>
</dbReference>
<dbReference type="STRING" id="37659.GCA_000703125_01240"/>
<reference evidence="6 7" key="1">
    <citation type="submission" date="2018-02" db="EMBL/GenBank/DDBJ databases">
        <title>Genomic Encyclopedia of Archaeal and Bacterial Type Strains, Phase II (KMG-II): from individual species to whole genera.</title>
        <authorList>
            <person name="Goeker M."/>
        </authorList>
    </citation>
    <scope>NUCLEOTIDE SEQUENCE [LARGE SCALE GENOMIC DNA]</scope>
    <source>
        <strain evidence="6 7">DSM 15099</strain>
    </source>
</reference>
<dbReference type="InterPro" id="IPR002731">
    <property type="entry name" value="ATPase_BadF"/>
</dbReference>
<dbReference type="RefSeq" id="WP_104410053.1">
    <property type="nucleotide sequence ID" value="NZ_PTIS01000010.1"/>
</dbReference>
<gene>
    <name evidence="6" type="ORF">BD821_11055</name>
</gene>
<comment type="caution">
    <text evidence="6">The sequence shown here is derived from an EMBL/GenBank/DDBJ whole genome shotgun (WGS) entry which is preliminary data.</text>
</comment>
<evidence type="ECO:0000256" key="4">
    <source>
        <dbReference type="ARBA" id="ARBA00023014"/>
    </source>
</evidence>
<dbReference type="OrthoDB" id="9778513at2"/>
<dbReference type="Pfam" id="PF01869">
    <property type="entry name" value="BcrAD_BadFG"/>
    <property type="match status" value="1"/>
</dbReference>
<dbReference type="InterPro" id="IPR051805">
    <property type="entry name" value="Dehydratase_Activator_Redct"/>
</dbReference>
<proteinExistence type="predicted"/>
<dbReference type="InterPro" id="IPR043129">
    <property type="entry name" value="ATPase_NBD"/>
</dbReference>
<evidence type="ECO:0000256" key="2">
    <source>
        <dbReference type="ARBA" id="ARBA00022723"/>
    </source>
</evidence>
<evidence type="ECO:0000256" key="1">
    <source>
        <dbReference type="ARBA" id="ARBA00001966"/>
    </source>
</evidence>
<dbReference type="SUPFAM" id="SSF53067">
    <property type="entry name" value="Actin-like ATPase domain"/>
    <property type="match status" value="1"/>
</dbReference>
<dbReference type="PANTHER" id="PTHR32329">
    <property type="entry name" value="BIFUNCTIONAL PROTEIN [INCLUDES 2-HYDROXYACYL-COA DEHYDRATASE (N-TER) AND ITS ACTIVATOR DOMAIN (C_TERM)-RELATED"/>
    <property type="match status" value="1"/>
</dbReference>
<accession>A0A2S6FX14</accession>
<keyword evidence="2" id="KW-0479">Metal-binding</keyword>
<dbReference type="InterPro" id="IPR008275">
    <property type="entry name" value="CoA_E_activase_dom"/>
</dbReference>
<dbReference type="Gene3D" id="3.30.420.40">
    <property type="match status" value="2"/>
</dbReference>
<keyword evidence="4" id="KW-0411">Iron-sulfur</keyword>
<dbReference type="CDD" id="cd24109">
    <property type="entry name" value="ASKHA_NBD_YjiL-like"/>
    <property type="match status" value="1"/>
</dbReference>
<evidence type="ECO:0000256" key="3">
    <source>
        <dbReference type="ARBA" id="ARBA00023004"/>
    </source>
</evidence>
<protein>
    <submittedName>
        <fullName evidence="6">Putative CoA-substrate-specific enzyme activase</fullName>
    </submittedName>
</protein>
<keyword evidence="3" id="KW-0408">Iron</keyword>
<organism evidence="6 7">
    <name type="scientific">Clostridium algidicarnis DSM 15099</name>
    <dbReference type="NCBI Taxonomy" id="1121295"/>
    <lineage>
        <taxon>Bacteria</taxon>
        <taxon>Bacillati</taxon>
        <taxon>Bacillota</taxon>
        <taxon>Clostridia</taxon>
        <taxon>Eubacteriales</taxon>
        <taxon>Clostridiaceae</taxon>
        <taxon>Clostridium</taxon>
    </lineage>
</organism>
<dbReference type="GO" id="GO:0046872">
    <property type="term" value="F:metal ion binding"/>
    <property type="evidence" value="ECO:0007669"/>
    <property type="project" value="UniProtKB-KW"/>
</dbReference>
<sequence>MYYIGIDIGSTASKVAVFCHEDLVETFMIPTGWSSVKTAEEIKDHLESKNYVENSYIVATGYGRVSVPYADKTVTEITCHGKGANYIINKDCTVIDIGGQDTKIITIKNGKVTSFTMNDKCAAGTGRFLEMMANTLGLDLMEMSKLSKDGSGISISSMCTVFAESEVISLIGSGEKRENIAFAVIESISGKVNSLCQKHGRDENYFLSGGLSENTYLIDSLAKKLGKNVETSKLGRYAGAIGAAIVAKETSDKLN</sequence>
<dbReference type="Proteomes" id="UP000239863">
    <property type="component" value="Unassembled WGS sequence"/>
</dbReference>
<feature type="domain" description="ATPase BadF/BadG/BcrA/BcrD type" evidence="5">
    <location>
        <begin position="4"/>
        <end position="247"/>
    </location>
</feature>
<dbReference type="NCBIfam" id="TIGR00241">
    <property type="entry name" value="CoA_E_activ"/>
    <property type="match status" value="1"/>
</dbReference>
<dbReference type="PANTHER" id="PTHR32329:SF2">
    <property type="entry name" value="BIFUNCTIONAL PROTEIN [INCLUDES 2-HYDROXYACYL-COA DEHYDRATASE (N-TER) AND ITS ACTIVATOR DOMAIN (C_TERM)"/>
    <property type="match status" value="1"/>
</dbReference>
<name>A0A2S6FX14_9CLOT</name>
<evidence type="ECO:0000259" key="5">
    <source>
        <dbReference type="Pfam" id="PF01869"/>
    </source>
</evidence>
<dbReference type="GO" id="GO:0051536">
    <property type="term" value="F:iron-sulfur cluster binding"/>
    <property type="evidence" value="ECO:0007669"/>
    <property type="project" value="UniProtKB-KW"/>
</dbReference>
<dbReference type="AlphaFoldDB" id="A0A2S6FX14"/>